<feature type="chain" id="PRO_5039690321" description="Secreted protein" evidence="1">
    <location>
        <begin position="35"/>
        <end position="196"/>
    </location>
</feature>
<accession>A0A9E6R7C0</accession>
<name>A0A9E6R7C0_9HYPH</name>
<dbReference type="Proteomes" id="UP000825701">
    <property type="component" value="Chromosome"/>
</dbReference>
<organism evidence="2 3">
    <name type="scientific">Chenggangzhangella methanolivorans</name>
    <dbReference type="NCBI Taxonomy" id="1437009"/>
    <lineage>
        <taxon>Bacteria</taxon>
        <taxon>Pseudomonadati</taxon>
        <taxon>Pseudomonadota</taxon>
        <taxon>Alphaproteobacteria</taxon>
        <taxon>Hyphomicrobiales</taxon>
        <taxon>Methylopilaceae</taxon>
        <taxon>Chenggangzhangella</taxon>
    </lineage>
</organism>
<dbReference type="AlphaFoldDB" id="A0A9E6R7C0"/>
<proteinExistence type="predicted"/>
<dbReference type="KEGG" id="cmet:K6K41_17480"/>
<keyword evidence="3" id="KW-1185">Reference proteome</keyword>
<evidence type="ECO:0000256" key="1">
    <source>
        <dbReference type="SAM" id="SignalP"/>
    </source>
</evidence>
<reference evidence="2" key="1">
    <citation type="submission" date="2021-08" db="EMBL/GenBank/DDBJ databases">
        <authorList>
            <person name="Zhang H."/>
            <person name="Xu M."/>
            <person name="Yu Z."/>
            <person name="Yang L."/>
            <person name="Cai Y."/>
        </authorList>
    </citation>
    <scope>NUCLEOTIDE SEQUENCE</scope>
    <source>
        <strain evidence="2">CHL1</strain>
    </source>
</reference>
<gene>
    <name evidence="2" type="ORF">K6K41_17480</name>
</gene>
<sequence>MSKIRMTGRSFFRCCGLAAFALMALMLDARSAKADVCDNSNIPQCYVQTDTGELKADRSEYMNVYCPAGMYAWGGWSDSWSSSWHIITRNPIGDNLNSLDFLLSNTSVHSNRWSISIACSPINPNGSCNGASKEVSDPGCPESNRQTECQPADNCWVTWNEQCVNGDTVTNYFCSQALFVTTCFSCEASSGAGKPE</sequence>
<evidence type="ECO:0008006" key="4">
    <source>
        <dbReference type="Google" id="ProtNLM"/>
    </source>
</evidence>
<protein>
    <recommendedName>
        <fullName evidence="4">Secreted protein</fullName>
    </recommendedName>
</protein>
<feature type="signal peptide" evidence="1">
    <location>
        <begin position="1"/>
        <end position="34"/>
    </location>
</feature>
<dbReference type="RefSeq" id="WP_261401722.1">
    <property type="nucleotide sequence ID" value="NZ_CP081869.1"/>
</dbReference>
<evidence type="ECO:0000313" key="3">
    <source>
        <dbReference type="Proteomes" id="UP000825701"/>
    </source>
</evidence>
<evidence type="ECO:0000313" key="2">
    <source>
        <dbReference type="EMBL" id="QZN98751.1"/>
    </source>
</evidence>
<dbReference type="EMBL" id="CP081869">
    <property type="protein sequence ID" value="QZN98751.1"/>
    <property type="molecule type" value="Genomic_DNA"/>
</dbReference>
<keyword evidence="1" id="KW-0732">Signal</keyword>